<name>A0ABT9SUT4_9GAMM</name>
<evidence type="ECO:0000256" key="2">
    <source>
        <dbReference type="ARBA" id="ARBA00023002"/>
    </source>
</evidence>
<gene>
    <name evidence="4" type="ORF">J2T07_000463</name>
</gene>
<evidence type="ECO:0000256" key="1">
    <source>
        <dbReference type="ARBA" id="ARBA00006484"/>
    </source>
</evidence>
<dbReference type="InterPro" id="IPR002347">
    <property type="entry name" value="SDR_fam"/>
</dbReference>
<dbReference type="EMBL" id="JAUSSK010000001">
    <property type="protein sequence ID" value="MDQ0008304.1"/>
    <property type="molecule type" value="Genomic_DNA"/>
</dbReference>
<dbReference type="InterPro" id="IPR051911">
    <property type="entry name" value="SDR_oxidoreductase"/>
</dbReference>
<reference evidence="4 5" key="1">
    <citation type="submission" date="2023-07" db="EMBL/GenBank/DDBJ databases">
        <title>Sorghum-associated microbial communities from plants grown in Nebraska, USA.</title>
        <authorList>
            <person name="Schachtman D."/>
        </authorList>
    </citation>
    <scope>NUCLEOTIDE SEQUENCE [LARGE SCALE GENOMIC DNA]</scope>
    <source>
        <strain evidence="4 5">CC60</strain>
    </source>
</reference>
<evidence type="ECO:0000256" key="3">
    <source>
        <dbReference type="RuleBase" id="RU000363"/>
    </source>
</evidence>
<dbReference type="PRINTS" id="PR00081">
    <property type="entry name" value="GDHRDH"/>
</dbReference>
<evidence type="ECO:0000313" key="5">
    <source>
        <dbReference type="Proteomes" id="UP001237737"/>
    </source>
</evidence>
<keyword evidence="2" id="KW-0560">Oxidoreductase</keyword>
<comment type="similarity">
    <text evidence="1 3">Belongs to the short-chain dehydrogenases/reductases (SDR) family.</text>
</comment>
<keyword evidence="5" id="KW-1185">Reference proteome</keyword>
<dbReference type="Gene3D" id="3.40.50.720">
    <property type="entry name" value="NAD(P)-binding Rossmann-like Domain"/>
    <property type="match status" value="1"/>
</dbReference>
<dbReference type="PANTHER" id="PTHR43976:SF16">
    <property type="entry name" value="SHORT-CHAIN DEHYDROGENASE_REDUCTASE FAMILY PROTEIN"/>
    <property type="match status" value="1"/>
</dbReference>
<dbReference type="PRINTS" id="PR00080">
    <property type="entry name" value="SDRFAMILY"/>
</dbReference>
<dbReference type="RefSeq" id="WP_306846956.1">
    <property type="nucleotide sequence ID" value="NZ_JAUSSK010000001.1"/>
</dbReference>
<comment type="caution">
    <text evidence="4">The sequence shown here is derived from an EMBL/GenBank/DDBJ whole genome shotgun (WGS) entry which is preliminary data.</text>
</comment>
<dbReference type="Proteomes" id="UP001237737">
    <property type="component" value="Unassembled WGS sequence"/>
</dbReference>
<dbReference type="PROSITE" id="PS00061">
    <property type="entry name" value="ADH_SHORT"/>
    <property type="match status" value="1"/>
</dbReference>
<organism evidence="4 5">
    <name type="scientific">Luteibacter jiangsuensis</name>
    <dbReference type="NCBI Taxonomy" id="637577"/>
    <lineage>
        <taxon>Bacteria</taxon>
        <taxon>Pseudomonadati</taxon>
        <taxon>Pseudomonadota</taxon>
        <taxon>Gammaproteobacteria</taxon>
        <taxon>Lysobacterales</taxon>
        <taxon>Rhodanobacteraceae</taxon>
        <taxon>Luteibacter</taxon>
    </lineage>
</organism>
<dbReference type="CDD" id="cd05374">
    <property type="entry name" value="17beta-HSD-like_SDR_c"/>
    <property type="match status" value="1"/>
</dbReference>
<sequence>MTSKTFFITGVSSGFGLALSREALAAGHTVIGTVRNEEARLAFEALDNGRAHAVVLDVTDMDAIPGVVADAEAHFGPVDVLVNNAGYGHEGVFEESPLHEMRRQFEVNVFGAVAVTHAFVPRFRERRRGHIVNITSMGGFITMPGIAYYCGSKFALEGISEVVGKELRPFGVHVTAVAPGSFRTDWAGRSMQRSPRSIPDYDALFDPIRRARQEKSGKQLGDPAKAAKAILDLTSLPEPPAHLLLGSDALSLVREKLAAMTADIDRWEGLTRSTDG</sequence>
<dbReference type="Pfam" id="PF00106">
    <property type="entry name" value="adh_short"/>
    <property type="match status" value="1"/>
</dbReference>
<protein>
    <submittedName>
        <fullName evidence="4">NAD(P)-dependent dehydrogenase (Short-subunit alcohol dehydrogenase family)</fullName>
    </submittedName>
</protein>
<dbReference type="InterPro" id="IPR020904">
    <property type="entry name" value="Sc_DH/Rdtase_CS"/>
</dbReference>
<proteinExistence type="inferred from homology"/>
<dbReference type="PANTHER" id="PTHR43976">
    <property type="entry name" value="SHORT CHAIN DEHYDROGENASE"/>
    <property type="match status" value="1"/>
</dbReference>
<dbReference type="SUPFAM" id="SSF51735">
    <property type="entry name" value="NAD(P)-binding Rossmann-fold domains"/>
    <property type="match status" value="1"/>
</dbReference>
<dbReference type="NCBIfam" id="NF004824">
    <property type="entry name" value="PRK06180.1"/>
    <property type="match status" value="1"/>
</dbReference>
<evidence type="ECO:0000313" key="4">
    <source>
        <dbReference type="EMBL" id="MDQ0008304.1"/>
    </source>
</evidence>
<accession>A0ABT9SUT4</accession>
<dbReference type="InterPro" id="IPR036291">
    <property type="entry name" value="NAD(P)-bd_dom_sf"/>
</dbReference>